<dbReference type="EMBL" id="JBANDC010000001">
    <property type="protein sequence ID" value="MEM4985814.1"/>
    <property type="molecule type" value="Genomic_DNA"/>
</dbReference>
<dbReference type="Gene3D" id="2.130.10.10">
    <property type="entry name" value="YVTN repeat-like/Quinoprotein amine dehydrogenase"/>
    <property type="match status" value="3"/>
</dbReference>
<keyword evidence="4" id="KW-0812">Transmembrane</keyword>
<dbReference type="InterPro" id="IPR011110">
    <property type="entry name" value="Reg_prop"/>
</dbReference>
<keyword evidence="1" id="KW-0808">Transferase</keyword>
<dbReference type="RefSeq" id="WP_342828046.1">
    <property type="nucleotide sequence ID" value="NZ_JBANDC010000001.1"/>
</dbReference>
<dbReference type="PANTHER" id="PTHR24421">
    <property type="entry name" value="NITRATE/NITRITE SENSOR PROTEIN NARX-RELATED"/>
    <property type="match status" value="1"/>
</dbReference>
<dbReference type="CDD" id="cd16917">
    <property type="entry name" value="HATPase_UhpB-NarQ-NarX-like"/>
    <property type="match status" value="1"/>
</dbReference>
<evidence type="ECO:0000256" key="2">
    <source>
        <dbReference type="ARBA" id="ARBA00022777"/>
    </source>
</evidence>
<dbReference type="Gene3D" id="2.60.40.10">
    <property type="entry name" value="Immunoglobulins"/>
    <property type="match status" value="1"/>
</dbReference>
<keyword evidence="3" id="KW-0902">Two-component regulatory system</keyword>
<keyword evidence="4" id="KW-0472">Membrane</keyword>
<feature type="transmembrane region" description="Helical" evidence="4">
    <location>
        <begin position="756"/>
        <end position="774"/>
    </location>
</feature>
<gene>
    <name evidence="6" type="ORF">V8G57_00290</name>
</gene>
<dbReference type="InterPro" id="IPR011123">
    <property type="entry name" value="Y_Y_Y"/>
</dbReference>
<keyword evidence="4" id="KW-1133">Transmembrane helix</keyword>
<keyword evidence="7" id="KW-1185">Reference proteome</keyword>
<dbReference type="Proteomes" id="UP001495910">
    <property type="component" value="Unassembled WGS sequence"/>
</dbReference>
<dbReference type="Gene3D" id="3.30.565.10">
    <property type="entry name" value="Histidine kinase-like ATPase, C-terminal domain"/>
    <property type="match status" value="1"/>
</dbReference>
<dbReference type="SUPFAM" id="SSF55874">
    <property type="entry name" value="ATPase domain of HSP90 chaperone/DNA topoisomerase II/histidine kinase"/>
    <property type="match status" value="1"/>
</dbReference>
<evidence type="ECO:0000313" key="6">
    <source>
        <dbReference type="EMBL" id="MEM4985814.1"/>
    </source>
</evidence>
<dbReference type="Pfam" id="PF02518">
    <property type="entry name" value="HATPase_c"/>
    <property type="match status" value="1"/>
</dbReference>
<dbReference type="InterPro" id="IPR003594">
    <property type="entry name" value="HATPase_dom"/>
</dbReference>
<dbReference type="Pfam" id="PF07494">
    <property type="entry name" value="Reg_prop"/>
    <property type="match status" value="2"/>
</dbReference>
<dbReference type="PROSITE" id="PS50109">
    <property type="entry name" value="HIS_KIN"/>
    <property type="match status" value="1"/>
</dbReference>
<sequence length="1006" mass="112472">MPLILRWRYRLIVPLWLVCMPLQVLCQQLPLRYYGQTDGLGNMAISALAQEPGGYLWIGTQNGLFRYDGARFQRFELRHGVPGPNSGPSLSPHITALHVDSSGRLWAGTSEGLYRWQGQRMVPMQFQNAKFSFYEGQNFAAFGPDRLLAISQDRLWLLKTADHGKSWQAQEFFDAAQLAHHPEMRTLFSIHVGPREELWMGCGRALCHYHQGKLEVLGKESGLPAESWRAIMHDRQQTLWVRGEHHILVLPAGGHVFQDRSPRQAEQKKANAVPFLMTDAGGRVFSRNDQGVIRWNGKHWESFGEANGLSVGGGINSALVDRDGGVWLGSLGHGLIHWIGYPNWENWTPRQGLPSSVVLSFMRDRENLLHVGTRSGSAILQKTGYFSVVPATYGGSSYQWSNMAEDANGNIWAGSPSGFLVQRGRGAEADVMVAKLPRIRVLFFDLSGQLWIATERGIYRIRHPESNPVPLKVTAFPSIESVNVFQGCQSPTGVLWFLTDKGLLRFDGAGWRKPRFKPAAQVFQSNILACAHDGTLWLGGELGGIWHAAEQGETQGISDVTPSLMQDQTVLALFEDSRGWLWVATGAGIGVWNRRQWRFFNQDSGLVWNDTSMNSFYEDGDGSMWVATSNGASHILRPDSLFAPLQLNVLVESVVRDDKILSPDQPVRLPWASSPLNFKLAALSYQSRETLNYRYRMQGLEPDWSKTSVPEVRYAALPAGHYRFQVAADNPAMQAYSPTVEVEVVILPPWWATRTFYAVCGLLLVLLPFLLHRYRVRWLISRQRLKEQLARERAYELEASREEERKHLTREIHDELGQHLSALRMGVSVVGLEFGGKNPSLQGKIEGMVALVDATIKVVRNVVSSLRPSALDMGVVSALEWLTEEFTGHTGVPCSLDVCEENIVLDDQRATTIFRIAQESLTNISRHAQASQVKISLERIDEHYVLQVRDNGVGFDTALRKKKSLGLIGIRERTSMLGGEVAIFSVTGVGTTVKVSIPVADEAQNQ</sequence>
<proteinExistence type="predicted"/>
<accession>A0ABU9PP95</accession>
<dbReference type="InterPro" id="IPR005467">
    <property type="entry name" value="His_kinase_dom"/>
</dbReference>
<feature type="domain" description="Histidine kinase" evidence="5">
    <location>
        <begin position="913"/>
        <end position="1001"/>
    </location>
</feature>
<keyword evidence="2" id="KW-0418">Kinase</keyword>
<dbReference type="SUPFAM" id="SSF63829">
    <property type="entry name" value="Calcium-dependent phosphotriesterase"/>
    <property type="match status" value="2"/>
</dbReference>
<protein>
    <submittedName>
        <fullName evidence="6">Two-component regulator propeller domain-containing protein</fullName>
    </submittedName>
</protein>
<dbReference type="Pfam" id="PF07495">
    <property type="entry name" value="Y_Y_Y"/>
    <property type="match status" value="1"/>
</dbReference>
<name>A0ABU9PP95_9BURK</name>
<dbReference type="InterPro" id="IPR036890">
    <property type="entry name" value="HATPase_C_sf"/>
</dbReference>
<dbReference type="Pfam" id="PF07730">
    <property type="entry name" value="HisKA_3"/>
    <property type="match status" value="1"/>
</dbReference>
<organism evidence="6 7">
    <name type="scientific">Collimonas rhizosphaerae</name>
    <dbReference type="NCBI Taxonomy" id="3126357"/>
    <lineage>
        <taxon>Bacteria</taxon>
        <taxon>Pseudomonadati</taxon>
        <taxon>Pseudomonadota</taxon>
        <taxon>Betaproteobacteria</taxon>
        <taxon>Burkholderiales</taxon>
        <taxon>Oxalobacteraceae</taxon>
        <taxon>Collimonas</taxon>
    </lineage>
</organism>
<evidence type="ECO:0000256" key="1">
    <source>
        <dbReference type="ARBA" id="ARBA00022679"/>
    </source>
</evidence>
<dbReference type="SMART" id="SM00387">
    <property type="entry name" value="HATPase_c"/>
    <property type="match status" value="1"/>
</dbReference>
<reference evidence="6 7" key="1">
    <citation type="submission" date="2024-02" db="EMBL/GenBank/DDBJ databases">
        <title>Draft genome sequence of Collimonas sp. strain H4R21, an effective mineral-weathering bacterial strain isolated from the beech rhizosphere.</title>
        <authorList>
            <person name="Morin E."/>
            <person name="Uroz S."/>
            <person name="Leveau J.H.J."/>
            <person name="Kumar R."/>
            <person name="Rey M.W."/>
            <person name="Pham J."/>
        </authorList>
    </citation>
    <scope>NUCLEOTIDE SEQUENCE [LARGE SCALE GENOMIC DNA]</scope>
    <source>
        <strain evidence="6 7">H4R21</strain>
    </source>
</reference>
<evidence type="ECO:0000259" key="5">
    <source>
        <dbReference type="PROSITE" id="PS50109"/>
    </source>
</evidence>
<comment type="caution">
    <text evidence="6">The sequence shown here is derived from an EMBL/GenBank/DDBJ whole genome shotgun (WGS) entry which is preliminary data.</text>
</comment>
<dbReference type="InterPro" id="IPR013783">
    <property type="entry name" value="Ig-like_fold"/>
</dbReference>
<dbReference type="InterPro" id="IPR015943">
    <property type="entry name" value="WD40/YVTN_repeat-like_dom_sf"/>
</dbReference>
<evidence type="ECO:0000256" key="4">
    <source>
        <dbReference type="SAM" id="Phobius"/>
    </source>
</evidence>
<evidence type="ECO:0000256" key="3">
    <source>
        <dbReference type="ARBA" id="ARBA00023012"/>
    </source>
</evidence>
<dbReference type="InterPro" id="IPR050482">
    <property type="entry name" value="Sensor_HK_TwoCompSys"/>
</dbReference>
<dbReference type="InterPro" id="IPR011712">
    <property type="entry name" value="Sig_transdc_His_kin_sub3_dim/P"/>
</dbReference>
<evidence type="ECO:0000313" key="7">
    <source>
        <dbReference type="Proteomes" id="UP001495910"/>
    </source>
</evidence>
<dbReference type="PANTHER" id="PTHR24421:SF59">
    <property type="entry name" value="OXYGEN SENSOR HISTIDINE KINASE NREB"/>
    <property type="match status" value="1"/>
</dbReference>
<dbReference type="Gene3D" id="1.20.5.1930">
    <property type="match status" value="1"/>
</dbReference>